<sequence length="63" mass="6514">MSGPGGQPALEMGLQVAGTAAVIGMAKTRGLVASARDVFSALHQSDFRISAEVIRMVLTRVGE</sequence>
<evidence type="ECO:0000313" key="2">
    <source>
        <dbReference type="Proteomes" id="UP000199169"/>
    </source>
</evidence>
<gene>
    <name evidence="1" type="ORF">ACCAA_580023</name>
</gene>
<organism evidence="1 2">
    <name type="scientific">Candidatus Accumulibacter aalborgensis</name>
    <dbReference type="NCBI Taxonomy" id="1860102"/>
    <lineage>
        <taxon>Bacteria</taxon>
        <taxon>Pseudomonadati</taxon>
        <taxon>Pseudomonadota</taxon>
        <taxon>Betaproteobacteria</taxon>
        <taxon>Candidatus Accumulibacter</taxon>
    </lineage>
</organism>
<name>A0A1A8XUX9_9PROT</name>
<protein>
    <submittedName>
        <fullName evidence="1">Uncharacterized protein</fullName>
    </submittedName>
</protein>
<evidence type="ECO:0000313" key="1">
    <source>
        <dbReference type="EMBL" id="SBT08536.1"/>
    </source>
</evidence>
<dbReference type="AlphaFoldDB" id="A0A1A8XUX9"/>
<dbReference type="RefSeq" id="WP_425394491.1">
    <property type="nucleotide sequence ID" value="NZ_FLQX01000136.1"/>
</dbReference>
<proteinExistence type="predicted"/>
<reference evidence="2" key="1">
    <citation type="submission" date="2016-06" db="EMBL/GenBank/DDBJ databases">
        <authorList>
            <person name="McIlroy S.J."/>
            <person name="Karst S.M."/>
            <person name="Albertsen M."/>
        </authorList>
    </citation>
    <scope>NUCLEOTIDE SEQUENCE [LARGE SCALE GENOMIC DNA]</scope>
</reference>
<dbReference type="InterPro" id="IPR021799">
    <property type="entry name" value="PIN-like_prokaryotic"/>
</dbReference>
<dbReference type="Proteomes" id="UP000199169">
    <property type="component" value="Unassembled WGS sequence"/>
</dbReference>
<dbReference type="STRING" id="1860102.ACCAA_580023"/>
<dbReference type="EMBL" id="FLQX01000136">
    <property type="protein sequence ID" value="SBT08536.1"/>
    <property type="molecule type" value="Genomic_DNA"/>
</dbReference>
<dbReference type="Pfam" id="PF11848">
    <property type="entry name" value="DUF3368"/>
    <property type="match status" value="1"/>
</dbReference>
<accession>A0A1A8XUX9</accession>
<keyword evidence="2" id="KW-1185">Reference proteome</keyword>